<evidence type="ECO:0000313" key="1">
    <source>
        <dbReference type="EMBL" id="CAC5416842.1"/>
    </source>
</evidence>
<sequence>MLCEAFDIVYINEDNALAVTSGGSVKTCITIIDLEKKQIKKTISLESNSYGIALKDIRLIYSGYDKEIRMMNMYDESISTIVQDIMPIDGEIQWTFQNENVLKSPRGIDVDSDGSVFVAGSSSNNVVVIAPDGKRHREVLTGSDSLNDPVSLHYRGPQKQLLVANFHNKAHLFNIN</sequence>
<keyword evidence="2" id="KW-1185">Reference proteome</keyword>
<protein>
    <recommendedName>
        <fullName evidence="3">SMP-30/Gluconolactonase/LRE-like region domain-containing protein</fullName>
    </recommendedName>
</protein>
<dbReference type="AlphaFoldDB" id="A0A6J8EB62"/>
<dbReference type="EMBL" id="CACVKT020008715">
    <property type="protein sequence ID" value="CAC5416842.1"/>
    <property type="molecule type" value="Genomic_DNA"/>
</dbReference>
<evidence type="ECO:0000313" key="2">
    <source>
        <dbReference type="Proteomes" id="UP000507470"/>
    </source>
</evidence>
<gene>
    <name evidence="1" type="ORF">MCOR_49421</name>
</gene>
<organism evidence="1 2">
    <name type="scientific">Mytilus coruscus</name>
    <name type="common">Sea mussel</name>
    <dbReference type="NCBI Taxonomy" id="42192"/>
    <lineage>
        <taxon>Eukaryota</taxon>
        <taxon>Metazoa</taxon>
        <taxon>Spiralia</taxon>
        <taxon>Lophotrochozoa</taxon>
        <taxon>Mollusca</taxon>
        <taxon>Bivalvia</taxon>
        <taxon>Autobranchia</taxon>
        <taxon>Pteriomorphia</taxon>
        <taxon>Mytilida</taxon>
        <taxon>Mytiloidea</taxon>
        <taxon>Mytilidae</taxon>
        <taxon>Mytilinae</taxon>
        <taxon>Mytilus</taxon>
    </lineage>
</organism>
<dbReference type="Gene3D" id="2.120.10.30">
    <property type="entry name" value="TolB, C-terminal domain"/>
    <property type="match status" value="1"/>
</dbReference>
<dbReference type="SUPFAM" id="SSF101898">
    <property type="entry name" value="NHL repeat"/>
    <property type="match status" value="1"/>
</dbReference>
<name>A0A6J8EB62_MYTCO</name>
<dbReference type="Proteomes" id="UP000507470">
    <property type="component" value="Unassembled WGS sequence"/>
</dbReference>
<dbReference type="OrthoDB" id="6159145at2759"/>
<proteinExistence type="predicted"/>
<reference evidence="1 2" key="1">
    <citation type="submission" date="2020-06" db="EMBL/GenBank/DDBJ databases">
        <authorList>
            <person name="Li R."/>
            <person name="Bekaert M."/>
        </authorList>
    </citation>
    <scope>NUCLEOTIDE SEQUENCE [LARGE SCALE GENOMIC DNA]</scope>
    <source>
        <strain evidence="2">wild</strain>
    </source>
</reference>
<evidence type="ECO:0008006" key="3">
    <source>
        <dbReference type="Google" id="ProtNLM"/>
    </source>
</evidence>
<dbReference type="InterPro" id="IPR011042">
    <property type="entry name" value="6-blade_b-propeller_TolB-like"/>
</dbReference>
<accession>A0A6J8EB62</accession>